<accession>A0A917MN07</accession>
<dbReference type="PANTHER" id="PTHR42923">
    <property type="entry name" value="PROTOPORPHYRINOGEN OXIDASE"/>
    <property type="match status" value="1"/>
</dbReference>
<dbReference type="Gene3D" id="1.10.3110.10">
    <property type="entry name" value="protoporphyrinogen ix oxidase, domain 3"/>
    <property type="match status" value="1"/>
</dbReference>
<dbReference type="Pfam" id="PF01593">
    <property type="entry name" value="Amino_oxidase"/>
    <property type="match status" value="1"/>
</dbReference>
<proteinExistence type="predicted"/>
<dbReference type="AlphaFoldDB" id="A0A917MN07"/>
<dbReference type="SUPFAM" id="SSF51905">
    <property type="entry name" value="FAD/NAD(P)-binding domain"/>
    <property type="match status" value="1"/>
</dbReference>
<dbReference type="SUPFAM" id="SSF54373">
    <property type="entry name" value="FAD-linked reductases, C-terminal domain"/>
    <property type="match status" value="1"/>
</dbReference>
<dbReference type="Gene3D" id="3.50.50.60">
    <property type="entry name" value="FAD/NAD(P)-binding domain"/>
    <property type="match status" value="1"/>
</dbReference>
<organism evidence="3 4">
    <name type="scientific">Microbacterium album</name>
    <dbReference type="NCBI Taxonomy" id="2053191"/>
    <lineage>
        <taxon>Bacteria</taxon>
        <taxon>Bacillati</taxon>
        <taxon>Actinomycetota</taxon>
        <taxon>Actinomycetes</taxon>
        <taxon>Micrococcales</taxon>
        <taxon>Microbacteriaceae</taxon>
        <taxon>Microbacterium</taxon>
    </lineage>
</organism>
<keyword evidence="4" id="KW-1185">Reference proteome</keyword>
<dbReference type="InterPro" id="IPR036188">
    <property type="entry name" value="FAD/NAD-bd_sf"/>
</dbReference>
<evidence type="ECO:0000256" key="1">
    <source>
        <dbReference type="SAM" id="MobiDB-lite"/>
    </source>
</evidence>
<dbReference type="RefSeq" id="WP_188757089.1">
    <property type="nucleotide sequence ID" value="NZ_BMJY01000020.1"/>
</dbReference>
<comment type="caution">
    <text evidence="3">The sequence shown here is derived from an EMBL/GenBank/DDBJ whole genome shotgun (WGS) entry which is preliminary data.</text>
</comment>
<protein>
    <submittedName>
        <fullName evidence="3">Protoporphyrinogen oxidase</fullName>
    </submittedName>
</protein>
<evidence type="ECO:0000259" key="2">
    <source>
        <dbReference type="Pfam" id="PF01593"/>
    </source>
</evidence>
<evidence type="ECO:0000313" key="4">
    <source>
        <dbReference type="Proteomes" id="UP000657592"/>
    </source>
</evidence>
<gene>
    <name evidence="3" type="ORF">GCM10010921_28780</name>
</gene>
<dbReference type="Gene3D" id="3.90.660.20">
    <property type="entry name" value="Protoporphyrinogen oxidase, mitochondrial, domain 2"/>
    <property type="match status" value="1"/>
</dbReference>
<sequence>MDLGHLYEQASATHVVVIGGGIAGLVAARECAKVGMRVTVLEAGEEPGGAIRTGEIAGIRLDLGAESFATRGGHVRRLVDELGLGDAVVTPGAGGAWVAGLPGRGEGGGSAAAPLPRGGILGIPANPFAEDVRRVIGWRGAWRAYLDRVRPPLTIGHEHSLGRLVRSRLGEAVLERLVAPVTTGVYSARPDDIDTDIAAPGLNAALTRAGSLTGAVVELAAARRGAPGTAVEGIDGGMGRLVDALAADLSERGVVLRTGTRVTGLRREGEAWVVELDADGADGSEVAERPAAAEGIPASADAPAPEGAPVSGEDPADGDGARADTADVVIVATDEGTARGLLAAHVPGLDERPARPGPVVHVVTLVLQAPALDAAPRGTGVLTVPGSHRAKALTHATAKWEWLRRDAQGRHVVRVSFGAQGEEPATEGLDEPDATRLALTEASALLGVPLTPEQLVGCRIERFTQSQPAATIGLREETRRVRERIRAVPALGVVGAWLAGTGLAQVVPDAVEEADRVRRAALWSDPEAPGSDPAP</sequence>
<dbReference type="InterPro" id="IPR050464">
    <property type="entry name" value="Zeta_carotene_desat/Oxidored"/>
</dbReference>
<dbReference type="PANTHER" id="PTHR42923:SF3">
    <property type="entry name" value="PROTOPORPHYRINOGEN OXIDASE"/>
    <property type="match status" value="1"/>
</dbReference>
<reference evidence="3" key="2">
    <citation type="submission" date="2020-09" db="EMBL/GenBank/DDBJ databases">
        <authorList>
            <person name="Sun Q."/>
            <person name="Zhou Y."/>
        </authorList>
    </citation>
    <scope>NUCLEOTIDE SEQUENCE</scope>
    <source>
        <strain evidence="3">CGMCC 1.15794</strain>
    </source>
</reference>
<dbReference type="EMBL" id="BMJY01000020">
    <property type="protein sequence ID" value="GGH50206.1"/>
    <property type="molecule type" value="Genomic_DNA"/>
</dbReference>
<name>A0A917MN07_9MICO</name>
<reference evidence="3" key="1">
    <citation type="journal article" date="2014" name="Int. J. Syst. Evol. Microbiol.">
        <title>Complete genome sequence of Corynebacterium casei LMG S-19264T (=DSM 44701T), isolated from a smear-ripened cheese.</title>
        <authorList>
            <consortium name="US DOE Joint Genome Institute (JGI-PGF)"/>
            <person name="Walter F."/>
            <person name="Albersmeier A."/>
            <person name="Kalinowski J."/>
            <person name="Ruckert C."/>
        </authorList>
    </citation>
    <scope>NUCLEOTIDE SEQUENCE</scope>
    <source>
        <strain evidence="3">CGMCC 1.15794</strain>
    </source>
</reference>
<dbReference type="Proteomes" id="UP000657592">
    <property type="component" value="Unassembled WGS sequence"/>
</dbReference>
<feature type="domain" description="Amine oxidase" evidence="2">
    <location>
        <begin position="22"/>
        <end position="277"/>
    </location>
</feature>
<dbReference type="GO" id="GO:0016491">
    <property type="term" value="F:oxidoreductase activity"/>
    <property type="evidence" value="ECO:0007669"/>
    <property type="project" value="InterPro"/>
</dbReference>
<feature type="region of interest" description="Disordered" evidence="1">
    <location>
        <begin position="295"/>
        <end position="321"/>
    </location>
</feature>
<dbReference type="PRINTS" id="PR00411">
    <property type="entry name" value="PNDRDTASEI"/>
</dbReference>
<evidence type="ECO:0000313" key="3">
    <source>
        <dbReference type="EMBL" id="GGH50206.1"/>
    </source>
</evidence>
<dbReference type="InterPro" id="IPR002937">
    <property type="entry name" value="Amino_oxidase"/>
</dbReference>